<organism evidence="2 3">
    <name type="scientific">Rhizopus delemar (strain RA 99-880 / ATCC MYA-4621 / FGSC 9543 / NRRL 43880)</name>
    <name type="common">Mucormycosis agent</name>
    <name type="synonym">Rhizopus arrhizus var. delemar</name>
    <dbReference type="NCBI Taxonomy" id="246409"/>
    <lineage>
        <taxon>Eukaryota</taxon>
        <taxon>Fungi</taxon>
        <taxon>Fungi incertae sedis</taxon>
        <taxon>Mucoromycota</taxon>
        <taxon>Mucoromycotina</taxon>
        <taxon>Mucoromycetes</taxon>
        <taxon>Mucorales</taxon>
        <taxon>Mucorineae</taxon>
        <taxon>Rhizopodaceae</taxon>
        <taxon>Rhizopus</taxon>
    </lineage>
</organism>
<gene>
    <name evidence="2" type="ORF">RO3G_07911</name>
</gene>
<accession>I1C426</accession>
<dbReference type="EMBL" id="CH476736">
    <property type="protein sequence ID" value="EIE83206.1"/>
    <property type="molecule type" value="Genomic_DNA"/>
</dbReference>
<sequence>MPRSHSQLSQFMNAIFSHLNMANNENYELKAVCVEDIFKIVVILTVANFLPISIVGCIASFVVVNFSKVGPLKKIDAAQIEKEFSQSTTSSRDQISW</sequence>
<keyword evidence="3" id="KW-1185">Reference proteome</keyword>
<reference evidence="2 3" key="1">
    <citation type="journal article" date="2009" name="PLoS Genet.">
        <title>Genomic analysis of the basal lineage fungus Rhizopus oryzae reveals a whole-genome duplication.</title>
        <authorList>
            <person name="Ma L.-J."/>
            <person name="Ibrahim A.S."/>
            <person name="Skory C."/>
            <person name="Grabherr M.G."/>
            <person name="Burger G."/>
            <person name="Butler M."/>
            <person name="Elias M."/>
            <person name="Idnurm A."/>
            <person name="Lang B.F."/>
            <person name="Sone T."/>
            <person name="Abe A."/>
            <person name="Calvo S.E."/>
            <person name="Corrochano L.M."/>
            <person name="Engels R."/>
            <person name="Fu J."/>
            <person name="Hansberg W."/>
            <person name="Kim J.-M."/>
            <person name="Kodira C.D."/>
            <person name="Koehrsen M.J."/>
            <person name="Liu B."/>
            <person name="Miranda-Saavedra D."/>
            <person name="O'Leary S."/>
            <person name="Ortiz-Castellanos L."/>
            <person name="Poulter R."/>
            <person name="Rodriguez-Romero J."/>
            <person name="Ruiz-Herrera J."/>
            <person name="Shen Y.-Q."/>
            <person name="Zeng Q."/>
            <person name="Galagan J."/>
            <person name="Birren B.W."/>
            <person name="Cuomo C.A."/>
            <person name="Wickes B.L."/>
        </authorList>
    </citation>
    <scope>NUCLEOTIDE SEQUENCE [LARGE SCALE GENOMIC DNA]</scope>
    <source>
        <strain evidence="3">RA 99-880 / ATCC MYA-4621 / FGSC 9543 / NRRL 43880</strain>
    </source>
</reference>
<dbReference type="InParanoid" id="I1C426"/>
<dbReference type="VEuPathDB" id="FungiDB:RO3G_07911"/>
<keyword evidence="1" id="KW-0472">Membrane</keyword>
<protein>
    <submittedName>
        <fullName evidence="2">Uncharacterized protein</fullName>
    </submittedName>
</protein>
<evidence type="ECO:0000313" key="2">
    <source>
        <dbReference type="EMBL" id="EIE83206.1"/>
    </source>
</evidence>
<feature type="transmembrane region" description="Helical" evidence="1">
    <location>
        <begin position="37"/>
        <end position="64"/>
    </location>
</feature>
<evidence type="ECO:0000313" key="3">
    <source>
        <dbReference type="Proteomes" id="UP000009138"/>
    </source>
</evidence>
<dbReference type="Proteomes" id="UP000009138">
    <property type="component" value="Unassembled WGS sequence"/>
</dbReference>
<dbReference type="AlphaFoldDB" id="I1C426"/>
<dbReference type="RefSeq" id="XP_067518602.1">
    <property type="nucleotide sequence ID" value="XM_067662501.1"/>
</dbReference>
<evidence type="ECO:0000256" key="1">
    <source>
        <dbReference type="SAM" id="Phobius"/>
    </source>
</evidence>
<proteinExistence type="predicted"/>
<name>I1C426_RHIO9</name>
<dbReference type="GeneID" id="93614882"/>
<keyword evidence="1" id="KW-0812">Transmembrane</keyword>
<keyword evidence="1" id="KW-1133">Transmembrane helix</keyword>